<gene>
    <name evidence="2" type="ORF">VNO77_29557</name>
</gene>
<sequence length="127" mass="14498">MTCKTTTNIPHLLFSLISLFTFFFFFSLPHSELHASEFRTCQSVEEQGQADLFDSQIGQAVRSIKKVQQIIEANVGLGGPYRACNRKYRFLERVLSLLYLLFCPNYLHLLSCVSELRSPSPKSKISC</sequence>
<evidence type="ECO:0008006" key="4">
    <source>
        <dbReference type="Google" id="ProtNLM"/>
    </source>
</evidence>
<keyword evidence="3" id="KW-1185">Reference proteome</keyword>
<organism evidence="2 3">
    <name type="scientific">Canavalia gladiata</name>
    <name type="common">Sword bean</name>
    <name type="synonym">Dolichos gladiatus</name>
    <dbReference type="NCBI Taxonomy" id="3824"/>
    <lineage>
        <taxon>Eukaryota</taxon>
        <taxon>Viridiplantae</taxon>
        <taxon>Streptophyta</taxon>
        <taxon>Embryophyta</taxon>
        <taxon>Tracheophyta</taxon>
        <taxon>Spermatophyta</taxon>
        <taxon>Magnoliopsida</taxon>
        <taxon>eudicotyledons</taxon>
        <taxon>Gunneridae</taxon>
        <taxon>Pentapetalae</taxon>
        <taxon>rosids</taxon>
        <taxon>fabids</taxon>
        <taxon>Fabales</taxon>
        <taxon>Fabaceae</taxon>
        <taxon>Papilionoideae</taxon>
        <taxon>50 kb inversion clade</taxon>
        <taxon>NPAAA clade</taxon>
        <taxon>indigoferoid/millettioid clade</taxon>
        <taxon>Phaseoleae</taxon>
        <taxon>Canavalia</taxon>
    </lineage>
</organism>
<feature type="transmembrane region" description="Helical" evidence="1">
    <location>
        <begin position="12"/>
        <end position="29"/>
    </location>
</feature>
<dbReference type="AlphaFoldDB" id="A0AAN9KPJ1"/>
<keyword evidence="1" id="KW-0472">Membrane</keyword>
<keyword evidence="1" id="KW-0812">Transmembrane</keyword>
<proteinExistence type="predicted"/>
<dbReference type="EMBL" id="JAYMYQ010000007">
    <property type="protein sequence ID" value="KAK7320246.1"/>
    <property type="molecule type" value="Genomic_DNA"/>
</dbReference>
<accession>A0AAN9KPJ1</accession>
<keyword evidence="1" id="KW-1133">Transmembrane helix</keyword>
<comment type="caution">
    <text evidence="2">The sequence shown here is derived from an EMBL/GenBank/DDBJ whole genome shotgun (WGS) entry which is preliminary data.</text>
</comment>
<evidence type="ECO:0000313" key="3">
    <source>
        <dbReference type="Proteomes" id="UP001367508"/>
    </source>
</evidence>
<name>A0AAN9KPJ1_CANGL</name>
<evidence type="ECO:0000256" key="1">
    <source>
        <dbReference type="SAM" id="Phobius"/>
    </source>
</evidence>
<protein>
    <recommendedName>
        <fullName evidence="4">Transmembrane protein</fullName>
    </recommendedName>
</protein>
<evidence type="ECO:0000313" key="2">
    <source>
        <dbReference type="EMBL" id="KAK7320246.1"/>
    </source>
</evidence>
<reference evidence="2 3" key="1">
    <citation type="submission" date="2024-01" db="EMBL/GenBank/DDBJ databases">
        <title>The genomes of 5 underutilized Papilionoideae crops provide insights into root nodulation and disease resistanc.</title>
        <authorList>
            <person name="Jiang F."/>
        </authorList>
    </citation>
    <scope>NUCLEOTIDE SEQUENCE [LARGE SCALE GENOMIC DNA]</scope>
    <source>
        <strain evidence="2">LVBAO_FW01</strain>
        <tissue evidence="2">Leaves</tissue>
    </source>
</reference>
<dbReference type="Proteomes" id="UP001367508">
    <property type="component" value="Unassembled WGS sequence"/>
</dbReference>